<dbReference type="SUPFAM" id="SSF55961">
    <property type="entry name" value="Bet v1-like"/>
    <property type="match status" value="1"/>
</dbReference>
<dbReference type="CDD" id="cd08861">
    <property type="entry name" value="OtcD1_ARO-CYC_like"/>
    <property type="match status" value="1"/>
</dbReference>
<reference evidence="3" key="1">
    <citation type="journal article" date="2019" name="Int. J. Syst. Evol. Microbiol.">
        <title>The Global Catalogue of Microorganisms (GCM) 10K type strain sequencing project: providing services to taxonomists for standard genome sequencing and annotation.</title>
        <authorList>
            <consortium name="The Broad Institute Genomics Platform"/>
            <consortium name="The Broad Institute Genome Sequencing Center for Infectious Disease"/>
            <person name="Wu L."/>
            <person name="Ma J."/>
        </authorList>
    </citation>
    <scope>NUCLEOTIDE SEQUENCE [LARGE SCALE GENOMIC DNA]</scope>
    <source>
        <strain evidence="3">WYCCWR 12678</strain>
    </source>
</reference>
<dbReference type="RefSeq" id="WP_380028841.1">
    <property type="nucleotide sequence ID" value="NZ_JBHSHC010000147.1"/>
</dbReference>
<gene>
    <name evidence="2" type="ORF">ACFO8Q_21330</name>
</gene>
<sequence>MPLVEVHQTIRGQADEVFQLIKDMESYPRFMPSLNEVRVLERGENWTITAWDSTLNGMSFRWRERDEFDDVETRIKYSQIEGDLEKFEGEWIVKQDGDHTRVTLTVDFDFGVPMLSSILNPVAKVKLRQNGESMLKAIKERFEGRSTTNSQFGS</sequence>
<feature type="domain" description="Coenzyme Q-binding protein COQ10 START" evidence="1">
    <location>
        <begin position="13"/>
        <end position="134"/>
    </location>
</feature>
<dbReference type="Pfam" id="PF03364">
    <property type="entry name" value="Polyketide_cyc"/>
    <property type="match status" value="1"/>
</dbReference>
<dbReference type="Gene3D" id="3.30.530.20">
    <property type="match status" value="1"/>
</dbReference>
<proteinExistence type="predicted"/>
<dbReference type="EMBL" id="JBHSHC010000147">
    <property type="protein sequence ID" value="MFC4769853.1"/>
    <property type="molecule type" value="Genomic_DNA"/>
</dbReference>
<keyword evidence="3" id="KW-1185">Reference proteome</keyword>
<evidence type="ECO:0000313" key="2">
    <source>
        <dbReference type="EMBL" id="MFC4769853.1"/>
    </source>
</evidence>
<name>A0ABV9Q7P3_9BACL</name>
<dbReference type="InterPro" id="IPR005031">
    <property type="entry name" value="COQ10_START"/>
</dbReference>
<evidence type="ECO:0000259" key="1">
    <source>
        <dbReference type="Pfam" id="PF03364"/>
    </source>
</evidence>
<dbReference type="InterPro" id="IPR023393">
    <property type="entry name" value="START-like_dom_sf"/>
</dbReference>
<comment type="caution">
    <text evidence="2">The sequence shown here is derived from an EMBL/GenBank/DDBJ whole genome shotgun (WGS) entry which is preliminary data.</text>
</comment>
<accession>A0ABV9Q7P3</accession>
<dbReference type="Proteomes" id="UP001596002">
    <property type="component" value="Unassembled WGS sequence"/>
</dbReference>
<protein>
    <submittedName>
        <fullName evidence="2">Type II toxin-antitoxin system RatA family toxin</fullName>
    </submittedName>
</protein>
<organism evidence="2 3">
    <name type="scientific">Effusibacillus consociatus</name>
    <dbReference type="NCBI Taxonomy" id="1117041"/>
    <lineage>
        <taxon>Bacteria</taxon>
        <taxon>Bacillati</taxon>
        <taxon>Bacillota</taxon>
        <taxon>Bacilli</taxon>
        <taxon>Bacillales</taxon>
        <taxon>Alicyclobacillaceae</taxon>
        <taxon>Effusibacillus</taxon>
    </lineage>
</organism>
<evidence type="ECO:0000313" key="3">
    <source>
        <dbReference type="Proteomes" id="UP001596002"/>
    </source>
</evidence>